<dbReference type="EMBL" id="FOXA01000012">
    <property type="protein sequence ID" value="SFP75481.1"/>
    <property type="molecule type" value="Genomic_DNA"/>
</dbReference>
<dbReference type="RefSeq" id="WP_093423320.1">
    <property type="nucleotide sequence ID" value="NZ_FOXA01000012.1"/>
</dbReference>
<name>A0A1I5SXV0_9RHOB</name>
<dbReference type="PANTHER" id="PTHR47623:SF1">
    <property type="entry name" value="OS09G0287300 PROTEIN"/>
    <property type="match status" value="1"/>
</dbReference>
<dbReference type="STRING" id="441119.SAMN04488047_11242"/>
<dbReference type="SMART" id="SM00855">
    <property type="entry name" value="PGAM"/>
    <property type="match status" value="1"/>
</dbReference>
<keyword evidence="3" id="KW-1185">Reference proteome</keyword>
<dbReference type="SUPFAM" id="SSF53254">
    <property type="entry name" value="Phosphoglycerate mutase-like"/>
    <property type="match status" value="1"/>
</dbReference>
<organism evidence="2 3">
    <name type="scientific">Tranquillimonas alkanivorans</name>
    <dbReference type="NCBI Taxonomy" id="441119"/>
    <lineage>
        <taxon>Bacteria</taxon>
        <taxon>Pseudomonadati</taxon>
        <taxon>Pseudomonadota</taxon>
        <taxon>Alphaproteobacteria</taxon>
        <taxon>Rhodobacterales</taxon>
        <taxon>Roseobacteraceae</taxon>
        <taxon>Tranquillimonas</taxon>
    </lineage>
</organism>
<proteinExistence type="predicted"/>
<dbReference type="AlphaFoldDB" id="A0A1I5SXV0"/>
<dbReference type="OrthoDB" id="9810154at2"/>
<protein>
    <submittedName>
        <fullName evidence="2">Phosphohistidine phosphatase</fullName>
    </submittedName>
</protein>
<dbReference type="InterPro" id="IPR013078">
    <property type="entry name" value="His_Pase_superF_clade-1"/>
</dbReference>
<gene>
    <name evidence="2" type="ORF">SAMN04488047_11242</name>
</gene>
<dbReference type="CDD" id="cd07067">
    <property type="entry name" value="HP_PGM_like"/>
    <property type="match status" value="1"/>
</dbReference>
<accession>A0A1I5SXV0</accession>
<dbReference type="PANTHER" id="PTHR47623">
    <property type="entry name" value="OS09G0287300 PROTEIN"/>
    <property type="match status" value="1"/>
</dbReference>
<feature type="binding site" evidence="1">
    <location>
        <position position="59"/>
    </location>
    <ligand>
        <name>substrate</name>
    </ligand>
</feature>
<dbReference type="Pfam" id="PF00300">
    <property type="entry name" value="His_Phos_1"/>
    <property type="match status" value="1"/>
</dbReference>
<evidence type="ECO:0000256" key="1">
    <source>
        <dbReference type="PIRSR" id="PIRSR613078-2"/>
    </source>
</evidence>
<evidence type="ECO:0000313" key="3">
    <source>
        <dbReference type="Proteomes" id="UP000199356"/>
    </source>
</evidence>
<dbReference type="Gene3D" id="3.40.50.1240">
    <property type="entry name" value="Phosphoglycerate mutase-like"/>
    <property type="match status" value="1"/>
</dbReference>
<dbReference type="Proteomes" id="UP000199356">
    <property type="component" value="Unassembled WGS sequence"/>
</dbReference>
<reference evidence="2 3" key="1">
    <citation type="submission" date="2016-10" db="EMBL/GenBank/DDBJ databases">
        <authorList>
            <person name="de Groot N.N."/>
        </authorList>
    </citation>
    <scope>NUCLEOTIDE SEQUENCE [LARGE SCALE GENOMIC DNA]</scope>
    <source>
        <strain evidence="2 3">DSM 19547</strain>
    </source>
</reference>
<sequence>MTLRLILIRHGKSSWDDPKLDDHARPLNPRGRRSAHAIGTWMAEKGYIPGEMFCSDARRAVGTAKRVLEELPDHTVPHYLPALFHASAETILAAVRGASAPVLAVVGHNPGIGAFASRVLSEPWDHPRFGDYPTCATTVIDFDAAQWRGVEWGSGRAVDFALPRELLGE</sequence>
<evidence type="ECO:0000313" key="2">
    <source>
        <dbReference type="EMBL" id="SFP75481.1"/>
    </source>
</evidence>
<dbReference type="InterPro" id="IPR029033">
    <property type="entry name" value="His_PPase_superfam"/>
</dbReference>